<feature type="chain" id="PRO_5028084729" description="DUF6754 domain-containing protein" evidence="2">
    <location>
        <begin position="21"/>
        <end position="300"/>
    </location>
</feature>
<sequence length="300" mass="31833">MATLAAVIASLLLAPTLAYAAENAPDAAALWFDWSRAWFAAILVLVCGAVIVCTEMAKHGWSTYVRPIAGLAAIDDAVGRATEMGRPILFVPGIMDLDQIETVAGLTVLAHVGEKAAQYDTALEVPTARSLVMTAAREGLQGAYLAAGRPEGFNEERVYYVTDDQFGYVAYTCGWMAREKPAACFYLGKFFAESLLFAETGNSIGAIQLAGTAEPAQLPFFVAACDYTLIGEELFAASAYLSGEPQQLGTLKGQDFGKLLAGGLLVIGCVLATLSAMSPGNETLRRSFSYFTHVILGKGE</sequence>
<dbReference type="AlphaFoldDB" id="A0A7C2K146"/>
<dbReference type="EMBL" id="DSOK01000259">
    <property type="protein sequence ID" value="HEN15621.1"/>
    <property type="molecule type" value="Genomic_DNA"/>
</dbReference>
<name>A0A7C2K146_9PLAN</name>
<comment type="caution">
    <text evidence="4">The sequence shown here is derived from an EMBL/GenBank/DDBJ whole genome shotgun (WGS) entry which is preliminary data.</text>
</comment>
<keyword evidence="1" id="KW-0472">Membrane</keyword>
<feature type="transmembrane region" description="Helical" evidence="1">
    <location>
        <begin position="259"/>
        <end position="277"/>
    </location>
</feature>
<organism evidence="4">
    <name type="scientific">Schlesneria paludicola</name>
    <dbReference type="NCBI Taxonomy" id="360056"/>
    <lineage>
        <taxon>Bacteria</taxon>
        <taxon>Pseudomonadati</taxon>
        <taxon>Planctomycetota</taxon>
        <taxon>Planctomycetia</taxon>
        <taxon>Planctomycetales</taxon>
        <taxon>Planctomycetaceae</taxon>
        <taxon>Schlesneria</taxon>
    </lineage>
</organism>
<proteinExistence type="predicted"/>
<reference evidence="4" key="1">
    <citation type="journal article" date="2020" name="mSystems">
        <title>Genome- and Community-Level Interaction Insights into Carbon Utilization and Element Cycling Functions of Hydrothermarchaeota in Hydrothermal Sediment.</title>
        <authorList>
            <person name="Zhou Z."/>
            <person name="Liu Y."/>
            <person name="Xu W."/>
            <person name="Pan J."/>
            <person name="Luo Z.H."/>
            <person name="Li M."/>
        </authorList>
    </citation>
    <scope>NUCLEOTIDE SEQUENCE [LARGE SCALE GENOMIC DNA]</scope>
    <source>
        <strain evidence="4">SpSt-339</strain>
    </source>
</reference>
<dbReference type="InterPro" id="IPR046642">
    <property type="entry name" value="DUF6754"/>
</dbReference>
<keyword evidence="1" id="KW-1133">Transmembrane helix</keyword>
<gene>
    <name evidence="4" type="ORF">ENQ76_09155</name>
</gene>
<evidence type="ECO:0000256" key="1">
    <source>
        <dbReference type="SAM" id="Phobius"/>
    </source>
</evidence>
<keyword evidence="1" id="KW-0812">Transmembrane</keyword>
<evidence type="ECO:0000313" key="4">
    <source>
        <dbReference type="EMBL" id="HEN15621.1"/>
    </source>
</evidence>
<feature type="domain" description="DUF6754" evidence="3">
    <location>
        <begin position="29"/>
        <end position="277"/>
    </location>
</feature>
<feature type="transmembrane region" description="Helical" evidence="1">
    <location>
        <begin position="36"/>
        <end position="57"/>
    </location>
</feature>
<evidence type="ECO:0000259" key="3">
    <source>
        <dbReference type="Pfam" id="PF20539"/>
    </source>
</evidence>
<dbReference type="Pfam" id="PF20539">
    <property type="entry name" value="DUF6754"/>
    <property type="match status" value="1"/>
</dbReference>
<feature type="signal peptide" evidence="2">
    <location>
        <begin position="1"/>
        <end position="20"/>
    </location>
</feature>
<evidence type="ECO:0000256" key="2">
    <source>
        <dbReference type="SAM" id="SignalP"/>
    </source>
</evidence>
<accession>A0A7C2K146</accession>
<keyword evidence="2" id="KW-0732">Signal</keyword>
<protein>
    <recommendedName>
        <fullName evidence="3">DUF6754 domain-containing protein</fullName>
    </recommendedName>
</protein>